<feature type="domain" description="Histidine kinase" evidence="15">
    <location>
        <begin position="179"/>
        <end position="392"/>
    </location>
</feature>
<evidence type="ECO:0000256" key="4">
    <source>
        <dbReference type="ARBA" id="ARBA00022475"/>
    </source>
</evidence>
<dbReference type="PROSITE" id="PS50885">
    <property type="entry name" value="HAMP"/>
    <property type="match status" value="1"/>
</dbReference>
<dbReference type="InterPro" id="IPR036890">
    <property type="entry name" value="HATPase_C_sf"/>
</dbReference>
<evidence type="ECO:0000256" key="8">
    <source>
        <dbReference type="ARBA" id="ARBA00022741"/>
    </source>
</evidence>
<evidence type="ECO:0000256" key="1">
    <source>
        <dbReference type="ARBA" id="ARBA00000085"/>
    </source>
</evidence>
<dbReference type="RefSeq" id="WP_155177604.1">
    <property type="nucleotide sequence ID" value="NZ_WNAK01000040.1"/>
</dbReference>
<dbReference type="Gene3D" id="1.10.287.130">
    <property type="match status" value="1"/>
</dbReference>
<dbReference type="Pfam" id="PF00672">
    <property type="entry name" value="HAMP"/>
    <property type="match status" value="1"/>
</dbReference>
<evidence type="ECO:0000256" key="13">
    <source>
        <dbReference type="ARBA" id="ARBA00023136"/>
    </source>
</evidence>
<evidence type="ECO:0000256" key="7">
    <source>
        <dbReference type="ARBA" id="ARBA00022692"/>
    </source>
</evidence>
<dbReference type="GO" id="GO:0005524">
    <property type="term" value="F:ATP binding"/>
    <property type="evidence" value="ECO:0007669"/>
    <property type="project" value="UniProtKB-KW"/>
</dbReference>
<reference evidence="17 18" key="1">
    <citation type="journal article" date="2019" name="Nat. Med.">
        <title>A library of human gut bacterial isolates paired with longitudinal multiomics data enables mechanistic microbiome research.</title>
        <authorList>
            <person name="Poyet M."/>
            <person name="Groussin M."/>
            <person name="Gibbons S.M."/>
            <person name="Avila-Pacheco J."/>
            <person name="Jiang X."/>
            <person name="Kearney S.M."/>
            <person name="Perrotta A.R."/>
            <person name="Berdy B."/>
            <person name="Zhao S."/>
            <person name="Lieberman T.D."/>
            <person name="Swanson P.K."/>
            <person name="Smith M."/>
            <person name="Roesemann S."/>
            <person name="Alexander J.E."/>
            <person name="Rich S.A."/>
            <person name="Livny J."/>
            <person name="Vlamakis H."/>
            <person name="Clish C."/>
            <person name="Bullock K."/>
            <person name="Deik A."/>
            <person name="Scott J."/>
            <person name="Pierce K.A."/>
            <person name="Xavier R.J."/>
            <person name="Alm E.J."/>
        </authorList>
    </citation>
    <scope>NUCLEOTIDE SEQUENCE [LARGE SCALE GENOMIC DNA]</scope>
    <source>
        <strain evidence="17 18">BIOML-A1</strain>
    </source>
</reference>
<keyword evidence="13 14" id="KW-0472">Membrane</keyword>
<comment type="subcellular location">
    <subcellularLocation>
        <location evidence="2">Cell membrane</location>
        <topology evidence="2">Multi-pass membrane protein</topology>
    </subcellularLocation>
</comment>
<dbReference type="Gene3D" id="6.10.340.10">
    <property type="match status" value="1"/>
</dbReference>
<name>A0A844KR56_9FIRM</name>
<dbReference type="SMART" id="SM00387">
    <property type="entry name" value="HATPase_c"/>
    <property type="match status" value="1"/>
</dbReference>
<keyword evidence="7 14" id="KW-0812">Transmembrane</keyword>
<evidence type="ECO:0000256" key="5">
    <source>
        <dbReference type="ARBA" id="ARBA00022553"/>
    </source>
</evidence>
<evidence type="ECO:0000256" key="10">
    <source>
        <dbReference type="ARBA" id="ARBA00022840"/>
    </source>
</evidence>
<dbReference type="EC" id="2.7.13.3" evidence="3"/>
<dbReference type="AlphaFoldDB" id="A0A844KR56"/>
<evidence type="ECO:0000259" key="16">
    <source>
        <dbReference type="PROSITE" id="PS50885"/>
    </source>
</evidence>
<dbReference type="Proteomes" id="UP000446657">
    <property type="component" value="Unassembled WGS sequence"/>
</dbReference>
<dbReference type="Gene3D" id="3.30.565.10">
    <property type="entry name" value="Histidine kinase-like ATPase, C-terminal domain"/>
    <property type="match status" value="1"/>
</dbReference>
<dbReference type="CDD" id="cd06225">
    <property type="entry name" value="HAMP"/>
    <property type="match status" value="1"/>
</dbReference>
<feature type="domain" description="HAMP" evidence="16">
    <location>
        <begin position="112"/>
        <end position="164"/>
    </location>
</feature>
<organism evidence="17 18">
    <name type="scientific">Roseburia faecis</name>
    <dbReference type="NCBI Taxonomy" id="301302"/>
    <lineage>
        <taxon>Bacteria</taxon>
        <taxon>Bacillati</taxon>
        <taxon>Bacillota</taxon>
        <taxon>Clostridia</taxon>
        <taxon>Lachnospirales</taxon>
        <taxon>Lachnospiraceae</taxon>
        <taxon>Roseburia</taxon>
    </lineage>
</organism>
<dbReference type="SUPFAM" id="SSF55874">
    <property type="entry name" value="ATPase domain of HSP90 chaperone/DNA topoisomerase II/histidine kinase"/>
    <property type="match status" value="1"/>
</dbReference>
<evidence type="ECO:0000259" key="15">
    <source>
        <dbReference type="PROSITE" id="PS50109"/>
    </source>
</evidence>
<keyword evidence="8" id="KW-0547">Nucleotide-binding</keyword>
<dbReference type="InterPro" id="IPR003594">
    <property type="entry name" value="HATPase_dom"/>
</dbReference>
<keyword evidence="10" id="KW-0067">ATP-binding</keyword>
<keyword evidence="9" id="KW-0418">Kinase</keyword>
<keyword evidence="11 14" id="KW-1133">Transmembrane helix</keyword>
<dbReference type="SMART" id="SM00388">
    <property type="entry name" value="HisKA"/>
    <property type="match status" value="1"/>
</dbReference>
<sequence length="392" mass="45729">MEKIRNLSLKKTILLYFVISLTAAFLLSGFTVHFAGNMQNKIWEKYIYYADYTDAFQQYGKKYEIEISRPNQSQMNRLDYHLSEMCDFMETYSVLIFSIVGSVVAVFFFYKNKLKTPLQELKDASQMIADNELDFHVSYENKDEMGTLCKEFEMMRSDLADNNRKMWRMIDDEKALRNAIAHDIRSPLSILRGYQEMLLEFVSAESIKTEDVIDILQTGMYQIDRIEHFTENMRKMSHLEQRELQCSEIELSELVKKIEAEAAMLSKKESKLCKVERVQEQNIVKVDEELVMEVTDNLLENAIRYAQKSIALQIKKKEGFLIISVEDDGIGFVDTEEKVTEPFYHKNPQDDLKHFGLGMYISRIFCEKHGGNLKIYNARQGGAHVEALFKAE</sequence>
<feature type="transmembrane region" description="Helical" evidence="14">
    <location>
        <begin position="12"/>
        <end position="35"/>
    </location>
</feature>
<dbReference type="CDD" id="cd00082">
    <property type="entry name" value="HisKA"/>
    <property type="match status" value="1"/>
</dbReference>
<evidence type="ECO:0000256" key="6">
    <source>
        <dbReference type="ARBA" id="ARBA00022679"/>
    </source>
</evidence>
<evidence type="ECO:0000313" key="17">
    <source>
        <dbReference type="EMBL" id="MTR82929.1"/>
    </source>
</evidence>
<dbReference type="GO" id="GO:0005886">
    <property type="term" value="C:plasma membrane"/>
    <property type="evidence" value="ECO:0007669"/>
    <property type="project" value="UniProtKB-SubCell"/>
</dbReference>
<dbReference type="SUPFAM" id="SSF47384">
    <property type="entry name" value="Homodimeric domain of signal transducing histidine kinase"/>
    <property type="match status" value="1"/>
</dbReference>
<evidence type="ECO:0000256" key="9">
    <source>
        <dbReference type="ARBA" id="ARBA00022777"/>
    </source>
</evidence>
<dbReference type="PANTHER" id="PTHR45528:SF1">
    <property type="entry name" value="SENSOR HISTIDINE KINASE CPXA"/>
    <property type="match status" value="1"/>
</dbReference>
<feature type="transmembrane region" description="Helical" evidence="14">
    <location>
        <begin position="92"/>
        <end position="110"/>
    </location>
</feature>
<dbReference type="SMART" id="SM00304">
    <property type="entry name" value="HAMP"/>
    <property type="match status" value="1"/>
</dbReference>
<comment type="catalytic activity">
    <reaction evidence="1">
        <text>ATP + protein L-histidine = ADP + protein N-phospho-L-histidine.</text>
        <dbReference type="EC" id="2.7.13.3"/>
    </reaction>
</comment>
<keyword evidence="12" id="KW-0902">Two-component regulatory system</keyword>
<dbReference type="InterPro" id="IPR050398">
    <property type="entry name" value="HssS/ArlS-like"/>
</dbReference>
<comment type="caution">
    <text evidence="17">The sequence shown here is derived from an EMBL/GenBank/DDBJ whole genome shotgun (WGS) entry which is preliminary data.</text>
</comment>
<protein>
    <recommendedName>
        <fullName evidence="3">histidine kinase</fullName>
        <ecNumber evidence="3">2.7.13.3</ecNumber>
    </recommendedName>
</protein>
<evidence type="ECO:0000313" key="18">
    <source>
        <dbReference type="Proteomes" id="UP000446657"/>
    </source>
</evidence>
<proteinExistence type="predicted"/>
<accession>A0A844KR56</accession>
<keyword evidence="6" id="KW-0808">Transferase</keyword>
<dbReference type="PROSITE" id="PS50109">
    <property type="entry name" value="HIS_KIN"/>
    <property type="match status" value="1"/>
</dbReference>
<dbReference type="InterPro" id="IPR003661">
    <property type="entry name" value="HisK_dim/P_dom"/>
</dbReference>
<evidence type="ECO:0000256" key="3">
    <source>
        <dbReference type="ARBA" id="ARBA00012438"/>
    </source>
</evidence>
<dbReference type="InterPro" id="IPR036097">
    <property type="entry name" value="HisK_dim/P_sf"/>
</dbReference>
<gene>
    <name evidence="17" type="ORF">GMD30_14855</name>
</gene>
<dbReference type="CDD" id="cd00075">
    <property type="entry name" value="HATPase"/>
    <property type="match status" value="1"/>
</dbReference>
<dbReference type="EMBL" id="WNAL01000042">
    <property type="protein sequence ID" value="MTR82929.1"/>
    <property type="molecule type" value="Genomic_DNA"/>
</dbReference>
<dbReference type="Pfam" id="PF02518">
    <property type="entry name" value="HATPase_c"/>
    <property type="match status" value="1"/>
</dbReference>
<evidence type="ECO:0000256" key="11">
    <source>
        <dbReference type="ARBA" id="ARBA00022989"/>
    </source>
</evidence>
<keyword evidence="5" id="KW-0597">Phosphoprotein</keyword>
<keyword evidence="4" id="KW-1003">Cell membrane</keyword>
<dbReference type="PANTHER" id="PTHR45528">
    <property type="entry name" value="SENSOR HISTIDINE KINASE CPXA"/>
    <property type="match status" value="1"/>
</dbReference>
<evidence type="ECO:0000256" key="14">
    <source>
        <dbReference type="SAM" id="Phobius"/>
    </source>
</evidence>
<dbReference type="SUPFAM" id="SSF158472">
    <property type="entry name" value="HAMP domain-like"/>
    <property type="match status" value="1"/>
</dbReference>
<evidence type="ECO:0000256" key="2">
    <source>
        <dbReference type="ARBA" id="ARBA00004651"/>
    </source>
</evidence>
<dbReference type="Pfam" id="PF00512">
    <property type="entry name" value="HisKA"/>
    <property type="match status" value="1"/>
</dbReference>
<dbReference type="InterPro" id="IPR005467">
    <property type="entry name" value="His_kinase_dom"/>
</dbReference>
<dbReference type="GO" id="GO:0000155">
    <property type="term" value="F:phosphorelay sensor kinase activity"/>
    <property type="evidence" value="ECO:0007669"/>
    <property type="project" value="InterPro"/>
</dbReference>
<evidence type="ECO:0000256" key="12">
    <source>
        <dbReference type="ARBA" id="ARBA00023012"/>
    </source>
</evidence>
<dbReference type="InterPro" id="IPR003660">
    <property type="entry name" value="HAMP_dom"/>
</dbReference>